<name>A0A445BKM1_ARAHY</name>
<gene>
    <name evidence="2" type="ORF">Ahy_A09g044736</name>
</gene>
<keyword evidence="1" id="KW-0812">Transmembrane</keyword>
<keyword evidence="1" id="KW-1133">Transmembrane helix</keyword>
<evidence type="ECO:0000313" key="3">
    <source>
        <dbReference type="Proteomes" id="UP000289738"/>
    </source>
</evidence>
<evidence type="ECO:0008006" key="4">
    <source>
        <dbReference type="Google" id="ProtNLM"/>
    </source>
</evidence>
<dbReference type="EMBL" id="SDMP01000009">
    <property type="protein sequence ID" value="RYR39236.1"/>
    <property type="molecule type" value="Genomic_DNA"/>
</dbReference>
<dbReference type="Proteomes" id="UP000289738">
    <property type="component" value="Chromosome A09"/>
</dbReference>
<protein>
    <recommendedName>
        <fullName evidence="4">NADH:quinone oxidoreductase/Mrp antiporter membrane subunit domain-containing protein</fullName>
    </recommendedName>
</protein>
<keyword evidence="3" id="KW-1185">Reference proteome</keyword>
<evidence type="ECO:0000256" key="1">
    <source>
        <dbReference type="SAM" id="Phobius"/>
    </source>
</evidence>
<reference evidence="2 3" key="1">
    <citation type="submission" date="2019-01" db="EMBL/GenBank/DDBJ databases">
        <title>Sequencing of cultivated peanut Arachis hypogaea provides insights into genome evolution and oil improvement.</title>
        <authorList>
            <person name="Chen X."/>
        </authorList>
    </citation>
    <scope>NUCLEOTIDE SEQUENCE [LARGE SCALE GENOMIC DNA]</scope>
    <source>
        <strain evidence="3">cv. Fuhuasheng</strain>
        <tissue evidence="2">Leaves</tissue>
    </source>
</reference>
<comment type="caution">
    <text evidence="2">The sequence shown here is derived from an EMBL/GenBank/DDBJ whole genome shotgun (WGS) entry which is preliminary data.</text>
</comment>
<proteinExistence type="predicted"/>
<evidence type="ECO:0000313" key="2">
    <source>
        <dbReference type="EMBL" id="RYR39236.1"/>
    </source>
</evidence>
<sequence>MGGMVIPMSKIFTIFSILSMTFLALPNMSGFIVELMIFFLEY</sequence>
<keyword evidence="1" id="KW-0472">Membrane</keyword>
<dbReference type="AlphaFoldDB" id="A0A445BKM1"/>
<organism evidence="2 3">
    <name type="scientific">Arachis hypogaea</name>
    <name type="common">Peanut</name>
    <dbReference type="NCBI Taxonomy" id="3818"/>
    <lineage>
        <taxon>Eukaryota</taxon>
        <taxon>Viridiplantae</taxon>
        <taxon>Streptophyta</taxon>
        <taxon>Embryophyta</taxon>
        <taxon>Tracheophyta</taxon>
        <taxon>Spermatophyta</taxon>
        <taxon>Magnoliopsida</taxon>
        <taxon>eudicotyledons</taxon>
        <taxon>Gunneridae</taxon>
        <taxon>Pentapetalae</taxon>
        <taxon>rosids</taxon>
        <taxon>fabids</taxon>
        <taxon>Fabales</taxon>
        <taxon>Fabaceae</taxon>
        <taxon>Papilionoideae</taxon>
        <taxon>50 kb inversion clade</taxon>
        <taxon>dalbergioids sensu lato</taxon>
        <taxon>Dalbergieae</taxon>
        <taxon>Pterocarpus clade</taxon>
        <taxon>Arachis</taxon>
    </lineage>
</organism>
<feature type="transmembrane region" description="Helical" evidence="1">
    <location>
        <begin position="12"/>
        <end position="40"/>
    </location>
</feature>
<accession>A0A445BKM1</accession>